<dbReference type="Pfam" id="PF08205">
    <property type="entry name" value="C2-set_2"/>
    <property type="match status" value="1"/>
</dbReference>
<dbReference type="SMART" id="SM00408">
    <property type="entry name" value="IGc2"/>
    <property type="match status" value="2"/>
</dbReference>
<dbReference type="PANTHER" id="PTHR47387">
    <property type="entry name" value="NECTIN-2"/>
    <property type="match status" value="1"/>
</dbReference>
<dbReference type="InterPro" id="IPR007110">
    <property type="entry name" value="Ig-like_dom"/>
</dbReference>
<organism evidence="10">
    <name type="scientific">Callorhinchus milii</name>
    <name type="common">Ghost shark</name>
    <dbReference type="NCBI Taxonomy" id="7868"/>
    <lineage>
        <taxon>Eukaryota</taxon>
        <taxon>Metazoa</taxon>
        <taxon>Chordata</taxon>
        <taxon>Craniata</taxon>
        <taxon>Vertebrata</taxon>
        <taxon>Chondrichthyes</taxon>
        <taxon>Holocephali</taxon>
        <taxon>Chimaeriformes</taxon>
        <taxon>Callorhinchidae</taxon>
        <taxon>Callorhinchus</taxon>
    </lineage>
</organism>
<evidence type="ECO:0000256" key="3">
    <source>
        <dbReference type="ARBA" id="ARBA00022989"/>
    </source>
</evidence>
<dbReference type="EMBL" id="JW868500">
    <property type="protein sequence ID" value="AFP01018.1"/>
    <property type="molecule type" value="mRNA"/>
</dbReference>
<dbReference type="Pfam" id="PF07686">
    <property type="entry name" value="V-set"/>
    <property type="match status" value="1"/>
</dbReference>
<comment type="subcellular location">
    <subcellularLocation>
        <location evidence="1">Membrane</location>
        <topology evidence="1">Single-pass membrane protein</topology>
    </subcellularLocation>
</comment>
<evidence type="ECO:0000256" key="5">
    <source>
        <dbReference type="ARBA" id="ARBA00023157"/>
    </source>
</evidence>
<dbReference type="SUPFAM" id="SSF48726">
    <property type="entry name" value="Immunoglobulin"/>
    <property type="match status" value="3"/>
</dbReference>
<dbReference type="SMART" id="SM00409">
    <property type="entry name" value="IG"/>
    <property type="match status" value="2"/>
</dbReference>
<evidence type="ECO:0000256" key="4">
    <source>
        <dbReference type="ARBA" id="ARBA00023136"/>
    </source>
</evidence>
<sequence length="477" mass="51993">MRRFSLLFIFVLLKGVCGEHVRVEPWVSVTVGSSLLLRCELMDQEKGTSVTQVSWVFNPNEVNKVNLAVFNPDHGVSYAPELGTRVTFRNPPSLQDPSLIVNPVLATDAGIYSCEIATYPHGTLEGHTNLTVLVKPRNTAAPVMVRAGGTSEQAVARCVSQGGKPRAEISWEPPGLPGFNVSTVSVQNADSTYTVTSELLTLPTPEIYQQSVDCVVKQAALDKPDRLSVSLTVQFSPVVTVLGYDNNWYLGREDVILTCKSHASPPATKFTWSHNSAPVSDHVRATDHRLVVPSVTSDLNGTFTCSATNEIGSGSSSVRVEIRETSLGLSGSTTGAIVGGIIAAVVILAVVVTTFMIFRRHRKNRTETDDDLDPPSYKPPPPKKITEDNSEAVVKFINSDVSEVEPLNAAYYETSREASPGEMTETKFYTEIPDGDEKLNFSPSDNYIEQLNPIYNELSFKDSDDTHSGFISKGMYV</sequence>
<protein>
    <submittedName>
        <fullName evidence="10">Poliovirus receptor-related protein 2-like protein</fullName>
    </submittedName>
</protein>
<dbReference type="AlphaFoldDB" id="V9KRK8"/>
<dbReference type="PROSITE" id="PS50835">
    <property type="entry name" value="IG_LIKE"/>
    <property type="match status" value="3"/>
</dbReference>
<dbReference type="InterPro" id="IPR036179">
    <property type="entry name" value="Ig-like_dom_sf"/>
</dbReference>
<keyword evidence="2 7" id="KW-0812">Transmembrane</keyword>
<dbReference type="Pfam" id="PF13895">
    <property type="entry name" value="Ig_2"/>
    <property type="match status" value="1"/>
</dbReference>
<evidence type="ECO:0000256" key="8">
    <source>
        <dbReference type="SAM" id="SignalP"/>
    </source>
</evidence>
<evidence type="ECO:0000259" key="9">
    <source>
        <dbReference type="PROSITE" id="PS50835"/>
    </source>
</evidence>
<feature type="domain" description="Ig-like" evidence="9">
    <location>
        <begin position="136"/>
        <end position="230"/>
    </location>
</feature>
<name>V9KRK8_CALMI</name>
<evidence type="ECO:0000256" key="1">
    <source>
        <dbReference type="ARBA" id="ARBA00004167"/>
    </source>
</evidence>
<evidence type="ECO:0000256" key="6">
    <source>
        <dbReference type="SAM" id="MobiDB-lite"/>
    </source>
</evidence>
<evidence type="ECO:0000313" key="10">
    <source>
        <dbReference type="EMBL" id="AFP01018.1"/>
    </source>
</evidence>
<feature type="domain" description="Ig-like" evidence="9">
    <location>
        <begin position="32"/>
        <end position="131"/>
    </location>
</feature>
<keyword evidence="8" id="KW-0732">Signal</keyword>
<feature type="domain" description="Ig-like" evidence="9">
    <location>
        <begin position="237"/>
        <end position="321"/>
    </location>
</feature>
<dbReference type="InterPro" id="IPR013162">
    <property type="entry name" value="CD80_C2-set"/>
</dbReference>
<dbReference type="InterPro" id="IPR013783">
    <property type="entry name" value="Ig-like_fold"/>
</dbReference>
<feature type="transmembrane region" description="Helical" evidence="7">
    <location>
        <begin position="336"/>
        <end position="358"/>
    </location>
</feature>
<dbReference type="InterPro" id="IPR052659">
    <property type="entry name" value="Nectin/PVR"/>
</dbReference>
<proteinExistence type="evidence at transcript level"/>
<accession>V9KRK8</accession>
<reference evidence="10" key="1">
    <citation type="journal article" date="2014" name="Nature">
        <title>Elephant shark genome provides unique insights into gnathostome evolution.</title>
        <authorList>
            <consortium name="International Elephant Shark Genome Sequencing Consortium"/>
            <person name="Venkatesh B."/>
            <person name="Lee A.P."/>
            <person name="Ravi V."/>
            <person name="Maurya A.K."/>
            <person name="Lian M.M."/>
            <person name="Swann J.B."/>
            <person name="Ohta Y."/>
            <person name="Flajnik M.F."/>
            <person name="Sutoh Y."/>
            <person name="Kasahara M."/>
            <person name="Hoon S."/>
            <person name="Gangu V."/>
            <person name="Roy S.W."/>
            <person name="Irimia M."/>
            <person name="Korzh V."/>
            <person name="Kondrychyn I."/>
            <person name="Lim Z.W."/>
            <person name="Tay B.H."/>
            <person name="Tohari S."/>
            <person name="Kong K.W."/>
            <person name="Ho S."/>
            <person name="Lorente-Galdos B."/>
            <person name="Quilez J."/>
            <person name="Marques-Bonet T."/>
            <person name="Raney B.J."/>
            <person name="Ingham P.W."/>
            <person name="Tay A."/>
            <person name="Hillier L.W."/>
            <person name="Minx P."/>
            <person name="Boehm T."/>
            <person name="Wilson R.K."/>
            <person name="Brenner S."/>
            <person name="Warren W.C."/>
        </authorList>
    </citation>
    <scope>NUCLEOTIDE SEQUENCE</scope>
    <source>
        <tissue evidence="10">Intestine</tissue>
    </source>
</reference>
<feature type="chain" id="PRO_5004777988" evidence="8">
    <location>
        <begin position="19"/>
        <end position="477"/>
    </location>
</feature>
<keyword evidence="4 7" id="KW-0472">Membrane</keyword>
<keyword evidence="5" id="KW-1015">Disulfide bond</keyword>
<dbReference type="InterPro" id="IPR003598">
    <property type="entry name" value="Ig_sub2"/>
</dbReference>
<keyword evidence="10" id="KW-0675">Receptor</keyword>
<dbReference type="GO" id="GO:0016020">
    <property type="term" value="C:membrane"/>
    <property type="evidence" value="ECO:0007669"/>
    <property type="project" value="UniProtKB-SubCell"/>
</dbReference>
<dbReference type="InterPro" id="IPR013106">
    <property type="entry name" value="Ig_V-set"/>
</dbReference>
<feature type="region of interest" description="Disordered" evidence="6">
    <location>
        <begin position="366"/>
        <end position="385"/>
    </location>
</feature>
<dbReference type="InterPro" id="IPR003599">
    <property type="entry name" value="Ig_sub"/>
</dbReference>
<evidence type="ECO:0000256" key="2">
    <source>
        <dbReference type="ARBA" id="ARBA00022692"/>
    </source>
</evidence>
<dbReference type="Gene3D" id="2.60.40.10">
    <property type="entry name" value="Immunoglobulins"/>
    <property type="match status" value="3"/>
</dbReference>
<feature type="signal peptide" evidence="8">
    <location>
        <begin position="1"/>
        <end position="18"/>
    </location>
</feature>
<dbReference type="PANTHER" id="PTHR47387:SF1">
    <property type="entry name" value="NECTIN-2"/>
    <property type="match status" value="1"/>
</dbReference>
<evidence type="ECO:0000256" key="7">
    <source>
        <dbReference type="SAM" id="Phobius"/>
    </source>
</evidence>
<keyword evidence="3 7" id="KW-1133">Transmembrane helix</keyword>